<feature type="domain" description="HTH lysR-type" evidence="5">
    <location>
        <begin position="9"/>
        <end position="59"/>
    </location>
</feature>
<dbReference type="PROSITE" id="PS50931">
    <property type="entry name" value="HTH_LYSR"/>
    <property type="match status" value="1"/>
</dbReference>
<evidence type="ECO:0000313" key="7">
    <source>
        <dbReference type="Proteomes" id="UP000032564"/>
    </source>
</evidence>
<dbReference type="SUPFAM" id="SSF46785">
    <property type="entry name" value="Winged helix' DNA-binding domain"/>
    <property type="match status" value="1"/>
</dbReference>
<dbReference type="PANTHER" id="PTHR30579:SF7">
    <property type="entry name" value="HTH-TYPE TRANSCRIPTIONAL REGULATOR LRHA-RELATED"/>
    <property type="match status" value="1"/>
</dbReference>
<dbReference type="EMBL" id="JWIT01000014">
    <property type="protein sequence ID" value="KJF71775.1"/>
    <property type="molecule type" value="Genomic_DNA"/>
</dbReference>
<evidence type="ECO:0000256" key="3">
    <source>
        <dbReference type="ARBA" id="ARBA00023125"/>
    </source>
</evidence>
<evidence type="ECO:0000256" key="1">
    <source>
        <dbReference type="ARBA" id="ARBA00009437"/>
    </source>
</evidence>
<keyword evidence="3" id="KW-0238">DNA-binding</keyword>
<dbReference type="InterPro" id="IPR036390">
    <property type="entry name" value="WH_DNA-bd_sf"/>
</dbReference>
<sequence>MGLSQGKLAFVAIVDTGGFGSAAKKVNRTPSAVSMQIKKLEGQLRTSLFVRSSQHVALTQSGEKLLFYARRLLAMSNEVVAQLLTPDLAGLVTLGAPNDIAERTLPRVLKEIDDAYPSITVNVVVGNSETLIDRAAMGQLDLTIVNFASDSAVEPGELLASEQIVWVGSKGGIAYRREPLPLALYGSGCIWREAAVKQLEESGRRYRIAYASNHSMMQRSVIGADLAVAPLPASYVTEDMVVLGKMEGFSGLPSFDIRMITVTEPTPPMQIIIERIKAVFGGDMRSSLPRKTKCIPK</sequence>
<protein>
    <recommendedName>
        <fullName evidence="5">HTH lysR-type domain-containing protein</fullName>
    </recommendedName>
</protein>
<dbReference type="InterPro" id="IPR005119">
    <property type="entry name" value="LysR_subst-bd"/>
</dbReference>
<dbReference type="InterPro" id="IPR036388">
    <property type="entry name" value="WH-like_DNA-bd_sf"/>
</dbReference>
<accession>A0ABR5D3Y8</accession>
<evidence type="ECO:0000256" key="4">
    <source>
        <dbReference type="ARBA" id="ARBA00023163"/>
    </source>
</evidence>
<proteinExistence type="inferred from homology"/>
<dbReference type="Pfam" id="PF00126">
    <property type="entry name" value="HTH_1"/>
    <property type="match status" value="1"/>
</dbReference>
<comment type="caution">
    <text evidence="6">The sequence shown here is derived from an EMBL/GenBank/DDBJ whole genome shotgun (WGS) entry which is preliminary data.</text>
</comment>
<evidence type="ECO:0000259" key="5">
    <source>
        <dbReference type="PROSITE" id="PS50931"/>
    </source>
</evidence>
<dbReference type="InterPro" id="IPR000847">
    <property type="entry name" value="LysR_HTH_N"/>
</dbReference>
<dbReference type="Pfam" id="PF03466">
    <property type="entry name" value="LysR_substrate"/>
    <property type="match status" value="1"/>
</dbReference>
<evidence type="ECO:0000313" key="6">
    <source>
        <dbReference type="EMBL" id="KJF71775.1"/>
    </source>
</evidence>
<dbReference type="Gene3D" id="3.40.190.10">
    <property type="entry name" value="Periplasmic binding protein-like II"/>
    <property type="match status" value="2"/>
</dbReference>
<dbReference type="PANTHER" id="PTHR30579">
    <property type="entry name" value="TRANSCRIPTIONAL REGULATOR"/>
    <property type="match status" value="1"/>
</dbReference>
<evidence type="ECO:0000256" key="2">
    <source>
        <dbReference type="ARBA" id="ARBA00023015"/>
    </source>
</evidence>
<dbReference type="InterPro" id="IPR050176">
    <property type="entry name" value="LTTR"/>
</dbReference>
<dbReference type="Proteomes" id="UP000032564">
    <property type="component" value="Unassembled WGS sequence"/>
</dbReference>
<keyword evidence="2" id="KW-0805">Transcription regulation</keyword>
<gene>
    <name evidence="6" type="ORF">RP75_19220</name>
</gene>
<reference evidence="6 7" key="1">
    <citation type="submission" date="2014-12" db="EMBL/GenBank/DDBJ databases">
        <authorList>
            <person name="Kuzmanovic N."/>
            <person name="Pulawska J."/>
            <person name="Obradovic A."/>
        </authorList>
    </citation>
    <scope>NUCLEOTIDE SEQUENCE [LARGE SCALE GENOMIC DNA]</scope>
    <source>
        <strain evidence="6 7">KFB 330</strain>
    </source>
</reference>
<dbReference type="Gene3D" id="1.10.10.10">
    <property type="entry name" value="Winged helix-like DNA-binding domain superfamily/Winged helix DNA-binding domain"/>
    <property type="match status" value="1"/>
</dbReference>
<dbReference type="SUPFAM" id="SSF53850">
    <property type="entry name" value="Periplasmic binding protein-like II"/>
    <property type="match status" value="1"/>
</dbReference>
<comment type="similarity">
    <text evidence="1">Belongs to the LysR transcriptional regulatory family.</text>
</comment>
<organism evidence="6 7">
    <name type="scientific">Agrobacterium arsenijevicii</name>
    <dbReference type="NCBI Taxonomy" id="1585697"/>
    <lineage>
        <taxon>Bacteria</taxon>
        <taxon>Pseudomonadati</taxon>
        <taxon>Pseudomonadota</taxon>
        <taxon>Alphaproteobacteria</taxon>
        <taxon>Hyphomicrobiales</taxon>
        <taxon>Rhizobiaceae</taxon>
        <taxon>Rhizobium/Agrobacterium group</taxon>
        <taxon>Agrobacterium</taxon>
    </lineage>
</organism>
<keyword evidence="7" id="KW-1185">Reference proteome</keyword>
<name>A0ABR5D3Y8_9HYPH</name>
<keyword evidence="4" id="KW-0804">Transcription</keyword>